<dbReference type="Proteomes" id="UP000193570">
    <property type="component" value="Unassembled WGS sequence"/>
</dbReference>
<keyword evidence="2" id="KW-1185">Reference proteome</keyword>
<organism evidence="1 2">
    <name type="scientific">Roseivivax jejudonensis</name>
    <dbReference type="NCBI Taxonomy" id="1529041"/>
    <lineage>
        <taxon>Bacteria</taxon>
        <taxon>Pseudomonadati</taxon>
        <taxon>Pseudomonadota</taxon>
        <taxon>Alphaproteobacteria</taxon>
        <taxon>Rhodobacterales</taxon>
        <taxon>Roseobacteraceae</taxon>
        <taxon>Roseivivax</taxon>
    </lineage>
</organism>
<evidence type="ECO:0000313" key="1">
    <source>
        <dbReference type="EMBL" id="SLN46119.1"/>
    </source>
</evidence>
<dbReference type="AlphaFoldDB" id="A0A1X6ZAK9"/>
<proteinExistence type="predicted"/>
<protein>
    <recommendedName>
        <fullName evidence="3">Transmembrane transcriptional regulator (Anti-sigma factor RsiW)</fullName>
    </recommendedName>
</protein>
<sequence>MTERPDDEDTLQADTLAFIESRLAPERSYDLAGYLADRPDRAAALLSDARDIAGLRLALAAPETPAPPSLLAQARRLQDRLRWRGRLRRSAPIAAALVLFAAGWTGHGVFQKGSRSAAPPLVEAALDAHAALELRHWMASQPESASLDPQEILAALGVEIPSLPADWTVRDVQVVATPDRPGVAIAVDTPDFGPIFLLAVSRSMTTVPAAPTAFEYDGRTVALFERGRSAFVMLDESGHPEQLASGAQLLSEMN</sequence>
<dbReference type="RefSeq" id="WP_085791946.1">
    <property type="nucleotide sequence ID" value="NZ_FWFK01000004.1"/>
</dbReference>
<evidence type="ECO:0000313" key="2">
    <source>
        <dbReference type="Proteomes" id="UP000193570"/>
    </source>
</evidence>
<dbReference type="OrthoDB" id="7187254at2"/>
<gene>
    <name evidence="1" type="ORF">ROJ8625_02224</name>
</gene>
<reference evidence="1 2" key="1">
    <citation type="submission" date="2017-03" db="EMBL/GenBank/DDBJ databases">
        <authorList>
            <person name="Afonso C.L."/>
            <person name="Miller P.J."/>
            <person name="Scott M.A."/>
            <person name="Spackman E."/>
            <person name="Goraichik I."/>
            <person name="Dimitrov K.M."/>
            <person name="Suarez D.L."/>
            <person name="Swayne D.E."/>
        </authorList>
    </citation>
    <scope>NUCLEOTIDE SEQUENCE [LARGE SCALE GENOMIC DNA]</scope>
    <source>
        <strain evidence="1 2">CECT 8625</strain>
    </source>
</reference>
<evidence type="ECO:0008006" key="3">
    <source>
        <dbReference type="Google" id="ProtNLM"/>
    </source>
</evidence>
<name>A0A1X6ZAK9_9RHOB</name>
<accession>A0A1X6ZAK9</accession>
<dbReference type="EMBL" id="FWFK01000004">
    <property type="protein sequence ID" value="SLN46119.1"/>
    <property type="molecule type" value="Genomic_DNA"/>
</dbReference>